<keyword evidence="1" id="KW-1133">Transmembrane helix</keyword>
<keyword evidence="3" id="KW-1185">Reference proteome</keyword>
<keyword evidence="1" id="KW-0472">Membrane</keyword>
<sequence>QQDSDLSTVPLKCYCIKYEGNIFWKHLYYDALYYCLFYLAWAAHIYTIPDGGGFRMMVKGLGFERE</sequence>
<dbReference type="EMBL" id="CAJVPV010048281">
    <property type="protein sequence ID" value="CAG8774101.1"/>
    <property type="molecule type" value="Genomic_DNA"/>
</dbReference>
<evidence type="ECO:0000256" key="1">
    <source>
        <dbReference type="SAM" id="Phobius"/>
    </source>
</evidence>
<protein>
    <submittedName>
        <fullName evidence="2">6273_t:CDS:1</fullName>
    </submittedName>
</protein>
<comment type="caution">
    <text evidence="2">The sequence shown here is derived from an EMBL/GenBank/DDBJ whole genome shotgun (WGS) entry which is preliminary data.</text>
</comment>
<feature type="transmembrane region" description="Helical" evidence="1">
    <location>
        <begin position="31"/>
        <end position="49"/>
    </location>
</feature>
<accession>A0A9N9NZC4</accession>
<evidence type="ECO:0000313" key="3">
    <source>
        <dbReference type="Proteomes" id="UP000789342"/>
    </source>
</evidence>
<dbReference type="AlphaFoldDB" id="A0A9N9NZC4"/>
<keyword evidence="1" id="KW-0812">Transmembrane</keyword>
<organism evidence="2 3">
    <name type="scientific">Acaulospora morrowiae</name>
    <dbReference type="NCBI Taxonomy" id="94023"/>
    <lineage>
        <taxon>Eukaryota</taxon>
        <taxon>Fungi</taxon>
        <taxon>Fungi incertae sedis</taxon>
        <taxon>Mucoromycota</taxon>
        <taxon>Glomeromycotina</taxon>
        <taxon>Glomeromycetes</taxon>
        <taxon>Diversisporales</taxon>
        <taxon>Acaulosporaceae</taxon>
        <taxon>Acaulospora</taxon>
    </lineage>
</organism>
<evidence type="ECO:0000313" key="2">
    <source>
        <dbReference type="EMBL" id="CAG8774101.1"/>
    </source>
</evidence>
<dbReference type="Proteomes" id="UP000789342">
    <property type="component" value="Unassembled WGS sequence"/>
</dbReference>
<gene>
    <name evidence="2" type="ORF">AMORRO_LOCUS16783</name>
</gene>
<feature type="non-terminal residue" evidence="2">
    <location>
        <position position="66"/>
    </location>
</feature>
<name>A0A9N9NZC4_9GLOM</name>
<proteinExistence type="predicted"/>
<reference evidence="2" key="1">
    <citation type="submission" date="2021-06" db="EMBL/GenBank/DDBJ databases">
        <authorList>
            <person name="Kallberg Y."/>
            <person name="Tangrot J."/>
            <person name="Rosling A."/>
        </authorList>
    </citation>
    <scope>NUCLEOTIDE SEQUENCE</scope>
    <source>
        <strain evidence="2">CL551</strain>
    </source>
</reference>